<dbReference type="PANTHER" id="PTHR20857:SF23">
    <property type="entry name" value="THIAMINE BIOSYNTHETIC BIFUNCTIONAL ENZYME"/>
    <property type="match status" value="1"/>
</dbReference>
<dbReference type="HAMAP" id="MF_00097">
    <property type="entry name" value="TMP_synthase"/>
    <property type="match status" value="1"/>
</dbReference>
<feature type="binding site" evidence="9">
    <location>
        <begin position="43"/>
        <end position="47"/>
    </location>
    <ligand>
        <name>4-amino-2-methyl-5-(diphosphooxymethyl)pyrimidine</name>
        <dbReference type="ChEBI" id="CHEBI:57841"/>
    </ligand>
</feature>
<feature type="binding site" evidence="9">
    <location>
        <position position="114"/>
    </location>
    <ligand>
        <name>4-amino-2-methyl-5-(diphosphooxymethyl)pyrimidine</name>
        <dbReference type="ChEBI" id="CHEBI:57841"/>
    </ligand>
</feature>
<name>A0A4U9R3A8_HATHI</name>
<dbReference type="GO" id="GO:0005737">
    <property type="term" value="C:cytoplasm"/>
    <property type="evidence" value="ECO:0007669"/>
    <property type="project" value="TreeGrafter"/>
</dbReference>
<reference evidence="13 14" key="1">
    <citation type="submission" date="2019-05" db="EMBL/GenBank/DDBJ databases">
        <authorList>
            <consortium name="Pathogen Informatics"/>
        </authorList>
    </citation>
    <scope>NUCLEOTIDE SEQUENCE [LARGE SCALE GENOMIC DNA]</scope>
    <source>
        <strain evidence="13 14">NCTC503</strain>
    </source>
</reference>
<feature type="binding site" evidence="9">
    <location>
        <position position="171"/>
    </location>
    <ligand>
        <name>2-[(2R,5Z)-2-carboxy-4-methylthiazol-5(2H)-ylidene]ethyl phosphate</name>
        <dbReference type="ChEBI" id="CHEBI:62899"/>
    </ligand>
</feature>
<dbReference type="InterPro" id="IPR034291">
    <property type="entry name" value="TMP_synthase"/>
</dbReference>
<dbReference type="InterPro" id="IPR022998">
    <property type="entry name" value="ThiamineP_synth_TenI"/>
</dbReference>
<evidence type="ECO:0000313" key="13">
    <source>
        <dbReference type="EMBL" id="VTQ84483.1"/>
    </source>
</evidence>
<dbReference type="EMBL" id="LR590481">
    <property type="protein sequence ID" value="VTQ84483.1"/>
    <property type="molecule type" value="Genomic_DNA"/>
</dbReference>
<evidence type="ECO:0000313" key="14">
    <source>
        <dbReference type="Proteomes" id="UP000308489"/>
    </source>
</evidence>
<dbReference type="InterPro" id="IPR036206">
    <property type="entry name" value="ThiamineP_synth_sf"/>
</dbReference>
<dbReference type="UniPathway" id="UPA00060">
    <property type="reaction ID" value="UER00141"/>
</dbReference>
<keyword evidence="3 9" id="KW-0479">Metal-binding</keyword>
<evidence type="ECO:0000256" key="8">
    <source>
        <dbReference type="ARBA" id="ARBA00047883"/>
    </source>
</evidence>
<evidence type="ECO:0000256" key="7">
    <source>
        <dbReference type="ARBA" id="ARBA00047851"/>
    </source>
</evidence>
<comment type="catalytic activity">
    <reaction evidence="6 9 10">
        <text>4-methyl-5-(2-phosphooxyethyl)-thiazole + 4-amino-2-methyl-5-(diphosphooxymethyl)pyrimidine + H(+) = thiamine phosphate + diphosphate</text>
        <dbReference type="Rhea" id="RHEA:22328"/>
        <dbReference type="ChEBI" id="CHEBI:15378"/>
        <dbReference type="ChEBI" id="CHEBI:33019"/>
        <dbReference type="ChEBI" id="CHEBI:37575"/>
        <dbReference type="ChEBI" id="CHEBI:57841"/>
        <dbReference type="ChEBI" id="CHEBI:58296"/>
        <dbReference type="EC" id="2.5.1.3"/>
    </reaction>
</comment>
<feature type="binding site" evidence="9">
    <location>
        <position position="75"/>
    </location>
    <ligand>
        <name>4-amino-2-methyl-5-(diphosphooxymethyl)pyrimidine</name>
        <dbReference type="ChEBI" id="CHEBI:57841"/>
    </ligand>
</feature>
<comment type="function">
    <text evidence="9">Condenses 4-methyl-5-(beta-hydroxyethyl)thiazole monophosphate (THZ-P) and 2-methyl-4-amino-5-hydroxymethyl pyrimidine pyrophosphate (HMP-PP) to form thiamine monophosphate (TMP).</text>
</comment>
<dbReference type="GO" id="GO:0009229">
    <property type="term" value="P:thiamine diphosphate biosynthetic process"/>
    <property type="evidence" value="ECO:0007669"/>
    <property type="project" value="UniProtKB-UniRule"/>
</dbReference>
<dbReference type="OrthoDB" id="9812206at2"/>
<keyword evidence="14" id="KW-1185">Reference proteome</keyword>
<feature type="domain" description="Thiamine phosphate synthase/TenI" evidence="12">
    <location>
        <begin position="13"/>
        <end position="194"/>
    </location>
</feature>
<dbReference type="PANTHER" id="PTHR20857">
    <property type="entry name" value="THIAMINE-PHOSPHATE PYROPHOSPHORYLASE"/>
    <property type="match status" value="1"/>
</dbReference>
<proteinExistence type="inferred from homology"/>
<dbReference type="Gene3D" id="3.20.20.70">
    <property type="entry name" value="Aldolase class I"/>
    <property type="match status" value="1"/>
</dbReference>
<evidence type="ECO:0000256" key="3">
    <source>
        <dbReference type="ARBA" id="ARBA00022723"/>
    </source>
</evidence>
<dbReference type="Pfam" id="PF02581">
    <property type="entry name" value="TMP-TENI"/>
    <property type="match status" value="1"/>
</dbReference>
<feature type="binding site" evidence="9">
    <location>
        <position position="95"/>
    </location>
    <ligand>
        <name>Mg(2+)</name>
        <dbReference type="ChEBI" id="CHEBI:18420"/>
    </ligand>
</feature>
<comment type="pathway">
    <text evidence="1 9 11">Cofactor biosynthesis; thiamine diphosphate biosynthesis; thiamine phosphate from 4-amino-2-methyl-5-diphosphomethylpyrimidine and 4-methyl-5-(2-phosphoethyl)-thiazole: step 1/1.</text>
</comment>
<keyword evidence="4 9" id="KW-0460">Magnesium</keyword>
<dbReference type="KEGG" id="hhw:NCTC503_00550"/>
<dbReference type="GO" id="GO:0009228">
    <property type="term" value="P:thiamine biosynthetic process"/>
    <property type="evidence" value="ECO:0007669"/>
    <property type="project" value="UniProtKB-KW"/>
</dbReference>
<feature type="binding site" evidence="9">
    <location>
        <position position="76"/>
    </location>
    <ligand>
        <name>Mg(2+)</name>
        <dbReference type="ChEBI" id="CHEBI:18420"/>
    </ligand>
</feature>
<dbReference type="CDD" id="cd00564">
    <property type="entry name" value="TMP_TenI"/>
    <property type="match status" value="1"/>
</dbReference>
<dbReference type="InterPro" id="IPR013785">
    <property type="entry name" value="Aldolase_TIM"/>
</dbReference>
<comment type="cofactor">
    <cofactor evidence="9">
        <name>Mg(2+)</name>
        <dbReference type="ChEBI" id="CHEBI:18420"/>
    </cofactor>
    <text evidence="9">Binds 1 Mg(2+) ion per subunit.</text>
</comment>
<dbReference type="FunFam" id="3.20.20.70:FF:000096">
    <property type="entry name" value="Thiamine-phosphate synthase"/>
    <property type="match status" value="1"/>
</dbReference>
<dbReference type="GO" id="GO:0000287">
    <property type="term" value="F:magnesium ion binding"/>
    <property type="evidence" value="ECO:0007669"/>
    <property type="project" value="UniProtKB-UniRule"/>
</dbReference>
<evidence type="ECO:0000256" key="5">
    <source>
        <dbReference type="ARBA" id="ARBA00022977"/>
    </source>
</evidence>
<dbReference type="RefSeq" id="WP_138209327.1">
    <property type="nucleotide sequence ID" value="NZ_CBCRUQ010000009.1"/>
</dbReference>
<dbReference type="NCBIfam" id="TIGR00693">
    <property type="entry name" value="thiE"/>
    <property type="match status" value="1"/>
</dbReference>
<dbReference type="EC" id="2.5.1.3" evidence="9"/>
<dbReference type="SUPFAM" id="SSF51391">
    <property type="entry name" value="Thiamin phosphate synthase"/>
    <property type="match status" value="1"/>
</dbReference>
<feature type="binding site" evidence="9">
    <location>
        <begin position="191"/>
        <end position="192"/>
    </location>
    <ligand>
        <name>2-[(2R,5Z)-2-carboxy-4-methylthiazol-5(2H)-ylidene]ethyl phosphate</name>
        <dbReference type="ChEBI" id="CHEBI:62899"/>
    </ligand>
</feature>
<keyword evidence="5 9" id="KW-0784">Thiamine biosynthesis</keyword>
<gene>
    <name evidence="9 13" type="primary">thiE</name>
    <name evidence="13" type="ORF">NCTC503_00550</name>
</gene>
<dbReference type="Proteomes" id="UP000308489">
    <property type="component" value="Chromosome 1"/>
</dbReference>
<comment type="catalytic activity">
    <reaction evidence="8 9 10">
        <text>2-[(2R,5Z)-2-carboxy-4-methylthiazol-5(2H)-ylidene]ethyl phosphate + 4-amino-2-methyl-5-(diphosphooxymethyl)pyrimidine + 2 H(+) = thiamine phosphate + CO2 + diphosphate</text>
        <dbReference type="Rhea" id="RHEA:47844"/>
        <dbReference type="ChEBI" id="CHEBI:15378"/>
        <dbReference type="ChEBI" id="CHEBI:16526"/>
        <dbReference type="ChEBI" id="CHEBI:33019"/>
        <dbReference type="ChEBI" id="CHEBI:37575"/>
        <dbReference type="ChEBI" id="CHEBI:57841"/>
        <dbReference type="ChEBI" id="CHEBI:62899"/>
        <dbReference type="EC" id="2.5.1.3"/>
    </reaction>
</comment>
<feature type="binding site" evidence="9">
    <location>
        <position position="143"/>
    </location>
    <ligand>
        <name>4-amino-2-methyl-5-(diphosphooxymethyl)pyrimidine</name>
        <dbReference type="ChEBI" id="CHEBI:57841"/>
    </ligand>
</feature>
<feature type="binding site" evidence="9">
    <location>
        <begin position="140"/>
        <end position="142"/>
    </location>
    <ligand>
        <name>2-[(2R,5Z)-2-carboxy-4-methylthiazol-5(2H)-ylidene]ethyl phosphate</name>
        <dbReference type="ChEBI" id="CHEBI:62899"/>
    </ligand>
</feature>
<dbReference type="GO" id="GO:0004789">
    <property type="term" value="F:thiamine-phosphate diphosphorylase activity"/>
    <property type="evidence" value="ECO:0007669"/>
    <property type="project" value="UniProtKB-UniRule"/>
</dbReference>
<comment type="similarity">
    <text evidence="9 10">Belongs to the thiamine-phosphate synthase family.</text>
</comment>
<evidence type="ECO:0000256" key="1">
    <source>
        <dbReference type="ARBA" id="ARBA00005165"/>
    </source>
</evidence>
<evidence type="ECO:0000256" key="4">
    <source>
        <dbReference type="ARBA" id="ARBA00022842"/>
    </source>
</evidence>
<evidence type="ECO:0000256" key="11">
    <source>
        <dbReference type="RuleBase" id="RU004253"/>
    </source>
</evidence>
<evidence type="ECO:0000256" key="2">
    <source>
        <dbReference type="ARBA" id="ARBA00022679"/>
    </source>
</evidence>
<organism evidence="13 14">
    <name type="scientific">Hathewaya histolytica</name>
    <name type="common">Clostridium histolyticum</name>
    <dbReference type="NCBI Taxonomy" id="1498"/>
    <lineage>
        <taxon>Bacteria</taxon>
        <taxon>Bacillati</taxon>
        <taxon>Bacillota</taxon>
        <taxon>Clostridia</taxon>
        <taxon>Eubacteriales</taxon>
        <taxon>Clostridiaceae</taxon>
        <taxon>Hathewaya</taxon>
    </lineage>
</organism>
<sequence length="211" mass="23013">MRNFDKSKVDYTIYLVTDRDVLNGRDLKSAVEDTILGGATLIQLREKNCSSLEFYNIALEVKEVTTKYNIPLIINDRLDIALAVNSEGVHIGQSDIPLKIAKNILGEEKLIGVSAQTLEQAVVAEREGADYLGVGAIFKTSTKKDAKQGLGLELLREIKHNIKIPIVGIGGINHSNAKLVMDTGVQGVSIVSCILGEENIRVATEDLKNKL</sequence>
<protein>
    <recommendedName>
        <fullName evidence="9">Thiamine-phosphate synthase</fullName>
        <shortName evidence="9">TP synthase</shortName>
        <shortName evidence="9">TPS</shortName>
        <ecNumber evidence="9">2.5.1.3</ecNumber>
    </recommendedName>
    <alternativeName>
        <fullName evidence="9">Thiamine-phosphate pyrophosphorylase</fullName>
        <shortName evidence="9">TMP pyrophosphorylase</shortName>
        <shortName evidence="9">TMP-PPase</shortName>
    </alternativeName>
</protein>
<evidence type="ECO:0000259" key="12">
    <source>
        <dbReference type="Pfam" id="PF02581"/>
    </source>
</evidence>
<evidence type="ECO:0000256" key="6">
    <source>
        <dbReference type="ARBA" id="ARBA00047334"/>
    </source>
</evidence>
<accession>A0A4U9R3A8</accession>
<keyword evidence="2 9" id="KW-0808">Transferase</keyword>
<evidence type="ECO:0000256" key="9">
    <source>
        <dbReference type="HAMAP-Rule" id="MF_00097"/>
    </source>
</evidence>
<dbReference type="AlphaFoldDB" id="A0A4U9R3A8"/>
<comment type="catalytic activity">
    <reaction evidence="7 9 10">
        <text>2-(2-carboxy-4-methylthiazol-5-yl)ethyl phosphate + 4-amino-2-methyl-5-(diphosphooxymethyl)pyrimidine + 2 H(+) = thiamine phosphate + CO2 + diphosphate</text>
        <dbReference type="Rhea" id="RHEA:47848"/>
        <dbReference type="ChEBI" id="CHEBI:15378"/>
        <dbReference type="ChEBI" id="CHEBI:16526"/>
        <dbReference type="ChEBI" id="CHEBI:33019"/>
        <dbReference type="ChEBI" id="CHEBI:37575"/>
        <dbReference type="ChEBI" id="CHEBI:57841"/>
        <dbReference type="ChEBI" id="CHEBI:62890"/>
        <dbReference type="EC" id="2.5.1.3"/>
    </reaction>
</comment>
<evidence type="ECO:0000256" key="10">
    <source>
        <dbReference type="RuleBase" id="RU003826"/>
    </source>
</evidence>